<accession>A0A6H0X6A8</accession>
<protein>
    <submittedName>
        <fullName evidence="1">Uncharacterized protein</fullName>
    </submittedName>
</protein>
<gene>
    <name evidence="1" type="ORF">Izhevsk_91</name>
</gene>
<keyword evidence="2" id="KW-1185">Reference proteome</keyword>
<evidence type="ECO:0000313" key="2">
    <source>
        <dbReference type="Proteomes" id="UP000503405"/>
    </source>
</evidence>
<sequence>MVENMNMTATQTELNVKPFQVDYKENLATAFKMLEEVEMSLDKDIHNELIKELSRMDRGISDVKHIMEFYRFNAHEGYTLSKMMQELCQARREIKERIDERNRMMTFINTYRKVFKQPLKHQLGQQEGRQRALDSQKYELREMKHLNGYLKAIEDQKAKLKVQQEEEAFLAYQQEVEYVSLAQA</sequence>
<name>A0A6H0X6A8_9CAUD</name>
<reference evidence="1 2" key="1">
    <citation type="submission" date="2020-03" db="EMBL/GenBank/DDBJ databases">
        <authorList>
            <person name="Skorynina A."/>
            <person name="Kazantseva O."/>
            <person name="Baycher S."/>
            <person name="Piligrimova E."/>
            <person name="Kuliabin V."/>
            <person name="Shadrin A."/>
        </authorList>
    </citation>
    <scope>NUCLEOTIDE SEQUENCE [LARGE SCALE GENOMIC DNA]</scope>
</reference>
<dbReference type="EMBL" id="MT254578">
    <property type="protein sequence ID" value="QIW89772.1"/>
    <property type="molecule type" value="Genomic_DNA"/>
</dbReference>
<organism evidence="1 2">
    <name type="scientific">Bacillus phage Izhevsk</name>
    <dbReference type="NCBI Taxonomy" id="2724322"/>
    <lineage>
        <taxon>Viruses</taxon>
        <taxon>Duplodnaviria</taxon>
        <taxon>Heunggongvirae</taxon>
        <taxon>Uroviricota</taxon>
        <taxon>Caudoviricetes</taxon>
        <taxon>Joanripponvirinae</taxon>
        <taxon>Tsamsavirus</taxon>
        <taxon>Tsamsavirus izhevsk</taxon>
    </lineage>
</organism>
<proteinExistence type="predicted"/>
<evidence type="ECO:0000313" key="1">
    <source>
        <dbReference type="EMBL" id="QIW89772.1"/>
    </source>
</evidence>
<dbReference type="Proteomes" id="UP000503405">
    <property type="component" value="Segment"/>
</dbReference>